<accession>A0A834X805</accession>
<name>A0A834X805_9FABA</name>
<gene>
    <name evidence="1" type="ORF">G2W53_007811</name>
</gene>
<reference evidence="1" key="1">
    <citation type="submission" date="2020-09" db="EMBL/GenBank/DDBJ databases">
        <title>Genome-Enabled Discovery of Anthraquinone Biosynthesis in Senna tora.</title>
        <authorList>
            <person name="Kang S.-H."/>
            <person name="Pandey R.P."/>
            <person name="Lee C.-M."/>
            <person name="Sim J.-S."/>
            <person name="Jeong J.-T."/>
            <person name="Choi B.-S."/>
            <person name="Jung M."/>
            <person name="Ginzburg D."/>
            <person name="Zhao K."/>
            <person name="Won S.Y."/>
            <person name="Oh T.-J."/>
            <person name="Yu Y."/>
            <person name="Kim N.-H."/>
            <person name="Lee O.R."/>
            <person name="Lee T.-H."/>
            <person name="Bashyal P."/>
            <person name="Kim T.-S."/>
            <person name="Lee W.-H."/>
            <person name="Kawkins C."/>
            <person name="Kim C.-K."/>
            <person name="Kim J.S."/>
            <person name="Ahn B.O."/>
            <person name="Rhee S.Y."/>
            <person name="Sohng J.K."/>
        </authorList>
    </citation>
    <scope>NUCLEOTIDE SEQUENCE</scope>
    <source>
        <tissue evidence="1">Leaf</tissue>
    </source>
</reference>
<comment type="caution">
    <text evidence="1">The sequence shown here is derived from an EMBL/GenBank/DDBJ whole genome shotgun (WGS) entry which is preliminary data.</text>
</comment>
<proteinExistence type="predicted"/>
<keyword evidence="2" id="KW-1185">Reference proteome</keyword>
<dbReference type="AlphaFoldDB" id="A0A834X805"/>
<sequence length="50" mass="5699">MANGQISRRRRLVAVDIPGENLEVLRESEGEETFASAEEEVFDVVDEKDY</sequence>
<evidence type="ECO:0000313" key="1">
    <source>
        <dbReference type="EMBL" id="KAF7839329.1"/>
    </source>
</evidence>
<evidence type="ECO:0000313" key="2">
    <source>
        <dbReference type="Proteomes" id="UP000634136"/>
    </source>
</evidence>
<protein>
    <submittedName>
        <fullName evidence="1">Uncharacterized protein</fullName>
    </submittedName>
</protein>
<dbReference type="EMBL" id="JAAIUW010000003">
    <property type="protein sequence ID" value="KAF7839329.1"/>
    <property type="molecule type" value="Genomic_DNA"/>
</dbReference>
<organism evidence="1 2">
    <name type="scientific">Senna tora</name>
    <dbReference type="NCBI Taxonomy" id="362788"/>
    <lineage>
        <taxon>Eukaryota</taxon>
        <taxon>Viridiplantae</taxon>
        <taxon>Streptophyta</taxon>
        <taxon>Embryophyta</taxon>
        <taxon>Tracheophyta</taxon>
        <taxon>Spermatophyta</taxon>
        <taxon>Magnoliopsida</taxon>
        <taxon>eudicotyledons</taxon>
        <taxon>Gunneridae</taxon>
        <taxon>Pentapetalae</taxon>
        <taxon>rosids</taxon>
        <taxon>fabids</taxon>
        <taxon>Fabales</taxon>
        <taxon>Fabaceae</taxon>
        <taxon>Caesalpinioideae</taxon>
        <taxon>Cassia clade</taxon>
        <taxon>Senna</taxon>
    </lineage>
</organism>
<dbReference type="Proteomes" id="UP000634136">
    <property type="component" value="Unassembled WGS sequence"/>
</dbReference>